<dbReference type="EMBL" id="WVUK01000062">
    <property type="protein sequence ID" value="KAF7490357.1"/>
    <property type="molecule type" value="Genomic_DNA"/>
</dbReference>
<sequence length="200" mass="23601">MATSTLNDTERELVKLIEKAKRMPMEHLEPCKDWTKEEMARVRKAYEKIDQLQNSPKISSKLFNEARDCCDMLHQYLKRLENNMIQTHCKPMNTLTELGAKNSISNELDNCFDWIDDETRKAKKLLDQIEKIQRQMPAIDAKLFNESRDCCDDLQTWIKRLQGHRESMLKNDQKIVVQTLDEMGSMNDGFKRSRNILFTK</sequence>
<evidence type="ECO:0000313" key="3">
    <source>
        <dbReference type="EnsemblMetazoa" id="KAF7490357.1"/>
    </source>
</evidence>
<reference evidence="3" key="3">
    <citation type="submission" date="2022-06" db="UniProtKB">
        <authorList>
            <consortium name="EnsemblMetazoa"/>
        </authorList>
    </citation>
    <scope>IDENTIFICATION</scope>
</reference>
<feature type="coiled-coil region" evidence="1">
    <location>
        <begin position="115"/>
        <end position="142"/>
    </location>
</feature>
<dbReference type="EnsemblMetazoa" id="SSS_7205s_mrna">
    <property type="protein sequence ID" value="KAF7490357.1"/>
    <property type="gene ID" value="SSS_7205"/>
</dbReference>
<organism evidence="2">
    <name type="scientific">Sarcoptes scabiei</name>
    <name type="common">Itch mite</name>
    <name type="synonym">Acarus scabiei</name>
    <dbReference type="NCBI Taxonomy" id="52283"/>
    <lineage>
        <taxon>Eukaryota</taxon>
        <taxon>Metazoa</taxon>
        <taxon>Ecdysozoa</taxon>
        <taxon>Arthropoda</taxon>
        <taxon>Chelicerata</taxon>
        <taxon>Arachnida</taxon>
        <taxon>Acari</taxon>
        <taxon>Acariformes</taxon>
        <taxon>Sarcoptiformes</taxon>
        <taxon>Astigmata</taxon>
        <taxon>Psoroptidia</taxon>
        <taxon>Sarcoptoidea</taxon>
        <taxon>Sarcoptidae</taxon>
        <taxon>Sarcoptinae</taxon>
        <taxon>Sarcoptes</taxon>
    </lineage>
</organism>
<keyword evidence="4" id="KW-1185">Reference proteome</keyword>
<keyword evidence="1" id="KW-0175">Coiled coil</keyword>
<evidence type="ECO:0000313" key="4">
    <source>
        <dbReference type="Proteomes" id="UP000070412"/>
    </source>
</evidence>
<evidence type="ECO:0000256" key="1">
    <source>
        <dbReference type="SAM" id="Coils"/>
    </source>
</evidence>
<reference evidence="2" key="2">
    <citation type="submission" date="2020-01" db="EMBL/GenBank/DDBJ databases">
        <authorList>
            <person name="Korhonen P.K.K."/>
            <person name="Guangxu M.G."/>
            <person name="Wang T.W."/>
            <person name="Stroehlein A.J.S."/>
            <person name="Young N.D."/>
            <person name="Ang C.-S.A."/>
            <person name="Fernando D.W.F."/>
            <person name="Lu H.L."/>
            <person name="Taylor S.T."/>
            <person name="Ehtesham M.E.M."/>
            <person name="Najaraj S.H.N."/>
            <person name="Harsha G.H.G."/>
            <person name="Madugundu A.M."/>
            <person name="Renuse S.R."/>
            <person name="Holt D.H."/>
            <person name="Pandey A.P."/>
            <person name="Papenfuss A.P."/>
            <person name="Gasser R.B.G."/>
            <person name="Fischer K.F."/>
        </authorList>
    </citation>
    <scope>NUCLEOTIDE SEQUENCE</scope>
    <source>
        <strain evidence="2">SSS_KF_BRIS2020</strain>
    </source>
</reference>
<dbReference type="Proteomes" id="UP000070412">
    <property type="component" value="Unassembled WGS sequence"/>
</dbReference>
<name>A0A834R767_SARSC</name>
<protein>
    <submittedName>
        <fullName evidence="2 3">Uncharacterized protein</fullName>
    </submittedName>
</protein>
<gene>
    <name evidence="2" type="ORF">SSS_7205</name>
</gene>
<accession>A0A834R767</accession>
<proteinExistence type="predicted"/>
<dbReference type="OrthoDB" id="6489360at2759"/>
<dbReference type="AlphaFoldDB" id="A0A834R767"/>
<evidence type="ECO:0000313" key="2">
    <source>
        <dbReference type="EMBL" id="KAF7490357.1"/>
    </source>
</evidence>
<reference evidence="4" key="1">
    <citation type="journal article" date="2020" name="PLoS Negl. Trop. Dis.">
        <title>High-quality nuclear genome for Sarcoptes scabiei-A critical resource for a neglected parasite.</title>
        <authorList>
            <person name="Korhonen P.K."/>
            <person name="Gasser R.B."/>
            <person name="Ma G."/>
            <person name="Wang T."/>
            <person name="Stroehlein A.J."/>
            <person name="Young N.D."/>
            <person name="Ang C.S."/>
            <person name="Fernando D.D."/>
            <person name="Lu H.C."/>
            <person name="Taylor S."/>
            <person name="Reynolds S.L."/>
            <person name="Mofiz E."/>
            <person name="Najaraj S.H."/>
            <person name="Gowda H."/>
            <person name="Madugundu A."/>
            <person name="Renuse S."/>
            <person name="Holt D."/>
            <person name="Pandey A."/>
            <person name="Papenfuss A.T."/>
            <person name="Fischer K."/>
        </authorList>
    </citation>
    <scope>NUCLEOTIDE SEQUENCE [LARGE SCALE GENOMIC DNA]</scope>
</reference>